<keyword evidence="3" id="KW-0378">Hydrolase</keyword>
<name>A0A5C4NIN0_9BURK</name>
<keyword evidence="2" id="KW-0540">Nuclease</keyword>
<evidence type="ECO:0000259" key="5">
    <source>
        <dbReference type="Pfam" id="PF08774"/>
    </source>
</evidence>
<feature type="compositionally biased region" description="Basic and acidic residues" evidence="4">
    <location>
        <begin position="280"/>
        <end position="296"/>
    </location>
</feature>
<organism evidence="6 7">
    <name type="scientific">Janthinobacterium lividum</name>
    <dbReference type="NCBI Taxonomy" id="29581"/>
    <lineage>
        <taxon>Bacteria</taxon>
        <taxon>Pseudomonadati</taxon>
        <taxon>Pseudomonadota</taxon>
        <taxon>Betaproteobacteria</taxon>
        <taxon>Burkholderiales</taxon>
        <taxon>Oxalobacteraceae</taxon>
        <taxon>Janthinobacterium</taxon>
    </lineage>
</organism>
<feature type="region of interest" description="Disordered" evidence="4">
    <location>
        <begin position="277"/>
        <end position="296"/>
    </location>
</feature>
<dbReference type="InterPro" id="IPR014883">
    <property type="entry name" value="VRR_NUC"/>
</dbReference>
<comment type="caution">
    <text evidence="6">The sequence shown here is derived from an EMBL/GenBank/DDBJ whole genome shotgun (WGS) entry which is preliminary data.</text>
</comment>
<evidence type="ECO:0000256" key="2">
    <source>
        <dbReference type="ARBA" id="ARBA00022722"/>
    </source>
</evidence>
<accession>A0A5C4NIN0</accession>
<dbReference type="RefSeq" id="WP_139092428.1">
    <property type="nucleotide sequence ID" value="NZ_VDGE01000014.1"/>
</dbReference>
<comment type="cofactor">
    <cofactor evidence="1">
        <name>Mg(2+)</name>
        <dbReference type="ChEBI" id="CHEBI:18420"/>
    </cofactor>
</comment>
<dbReference type="EMBL" id="VDGE01000014">
    <property type="protein sequence ID" value="TNC72916.1"/>
    <property type="molecule type" value="Genomic_DNA"/>
</dbReference>
<evidence type="ECO:0000256" key="4">
    <source>
        <dbReference type="SAM" id="MobiDB-lite"/>
    </source>
</evidence>
<dbReference type="GO" id="GO:0016788">
    <property type="term" value="F:hydrolase activity, acting on ester bonds"/>
    <property type="evidence" value="ECO:0007669"/>
    <property type="project" value="InterPro"/>
</dbReference>
<gene>
    <name evidence="6" type="ORF">FHI69_25295</name>
</gene>
<dbReference type="GO" id="GO:0004518">
    <property type="term" value="F:nuclease activity"/>
    <property type="evidence" value="ECO:0007669"/>
    <property type="project" value="UniProtKB-KW"/>
</dbReference>
<dbReference type="AlphaFoldDB" id="A0A5C4NIN0"/>
<proteinExistence type="predicted"/>
<sequence>MPIPLVVVALGEIALQAGAWAWRGYRAYETVQTALEAAEMAKSIAQSKELIKQKIRGVIDSMSQEIDVKCSTFALVDPGGKSTVSRRGGENIEWKEYIERKIPFRPAISIVCQLALESPIKVPRRMRRKLGGAIPEGMIEVTLKQTTASLMFETIDLMLDWKSPLKAEPNYSRATQKAYLGTPPTRPQRLSEVFPFWPRPRGSLAPDLVIPEYRHMPWEIDNVFAAVEIKFPNDWVKKDQMRDYVELMTPKSGIARKKIGDERVALLRVPEDCIDVAGTEAKEKKREQETRLRNRR</sequence>
<feature type="domain" description="VRR-NUC" evidence="5">
    <location>
        <begin position="201"/>
        <end position="249"/>
    </location>
</feature>
<protein>
    <submittedName>
        <fullName evidence="6">VRR-NUC domain-containing protein</fullName>
    </submittedName>
</protein>
<evidence type="ECO:0000256" key="3">
    <source>
        <dbReference type="ARBA" id="ARBA00022801"/>
    </source>
</evidence>
<evidence type="ECO:0000313" key="6">
    <source>
        <dbReference type="EMBL" id="TNC72916.1"/>
    </source>
</evidence>
<dbReference type="Proteomes" id="UP000305681">
    <property type="component" value="Unassembled WGS sequence"/>
</dbReference>
<evidence type="ECO:0000256" key="1">
    <source>
        <dbReference type="ARBA" id="ARBA00001946"/>
    </source>
</evidence>
<reference evidence="6 7" key="1">
    <citation type="submission" date="2019-06" db="EMBL/GenBank/DDBJ databases">
        <title>Genome sequence of Janthinobacterium lividum UCD_MED1.</title>
        <authorList>
            <person name="De Leon M.E."/>
            <person name="Jospin G."/>
        </authorList>
    </citation>
    <scope>NUCLEOTIDE SEQUENCE [LARGE SCALE GENOMIC DNA]</scope>
    <source>
        <strain evidence="6 7">UCD_MED1</strain>
    </source>
</reference>
<evidence type="ECO:0000313" key="7">
    <source>
        <dbReference type="Proteomes" id="UP000305681"/>
    </source>
</evidence>
<dbReference type="Pfam" id="PF08774">
    <property type="entry name" value="VRR_NUC"/>
    <property type="match status" value="1"/>
</dbReference>